<comment type="caution">
    <text evidence="1">The sequence shown here is derived from an EMBL/GenBank/DDBJ whole genome shotgun (WGS) entry which is preliminary data.</text>
</comment>
<protein>
    <submittedName>
        <fullName evidence="1">Uncharacterized protein</fullName>
    </submittedName>
</protein>
<reference evidence="1 2" key="1">
    <citation type="submission" date="2018-07" db="EMBL/GenBank/DDBJ databases">
        <title>Comparative genomes isolates from brazilian mangrove.</title>
        <authorList>
            <person name="De Araujo J.E."/>
            <person name="Taketani R.G."/>
            <person name="Silva M.C.P."/>
            <person name="Lourenco M.V."/>
            <person name="Oliveira V.M."/>
            <person name="Andreote F.D."/>
        </authorList>
    </citation>
    <scope>NUCLEOTIDE SEQUENCE [LARGE SCALE GENOMIC DNA]</scope>
    <source>
        <strain evidence="1 2">HEX PRIS-MGV</strain>
    </source>
</reference>
<dbReference type="AlphaFoldDB" id="A0A368KMU9"/>
<proteinExistence type="predicted"/>
<organism evidence="1 2">
    <name type="scientific">Bremerella cremea</name>
    <dbReference type="NCBI Taxonomy" id="1031537"/>
    <lineage>
        <taxon>Bacteria</taxon>
        <taxon>Pseudomonadati</taxon>
        <taxon>Planctomycetota</taxon>
        <taxon>Planctomycetia</taxon>
        <taxon>Pirellulales</taxon>
        <taxon>Pirellulaceae</taxon>
        <taxon>Bremerella</taxon>
    </lineage>
</organism>
<name>A0A368KMU9_9BACT</name>
<dbReference type="EMBL" id="QPEX01000037">
    <property type="protein sequence ID" value="RCS43980.1"/>
    <property type="molecule type" value="Genomic_DNA"/>
</dbReference>
<dbReference type="OrthoDB" id="273555at2"/>
<gene>
    <name evidence="1" type="ORF">DTL42_18525</name>
</gene>
<sequence length="160" mass="18017">MSDRLKLVRMPSDMNRPATSVHAISSQATLTAAGEPHAHDFHQITLLLSTPKNLSWWLEDVRNQRSRWTAGQFVLCPARVATGVRTEQSFDSITVRLTTTLINRVRRQTGRTNLRLRPLFGFRDRFLETVAHKLAADIGSDRMILSESLGTVLAVPSPVW</sequence>
<dbReference type="Proteomes" id="UP000253562">
    <property type="component" value="Unassembled WGS sequence"/>
</dbReference>
<evidence type="ECO:0000313" key="2">
    <source>
        <dbReference type="Proteomes" id="UP000253562"/>
    </source>
</evidence>
<accession>A0A368KMU9</accession>
<evidence type="ECO:0000313" key="1">
    <source>
        <dbReference type="EMBL" id="RCS43980.1"/>
    </source>
</evidence>
<dbReference type="RefSeq" id="WP_114370740.1">
    <property type="nucleotide sequence ID" value="NZ_QPEX01000037.1"/>
</dbReference>